<dbReference type="Gene3D" id="3.30.70.20">
    <property type="match status" value="1"/>
</dbReference>
<proteinExistence type="inferred from homology"/>
<keyword evidence="8" id="KW-1185">Reference proteome</keyword>
<dbReference type="OrthoDB" id="368873at2"/>
<dbReference type="InterPro" id="IPR029479">
    <property type="entry name" value="Nitroreductase"/>
</dbReference>
<keyword evidence="2" id="KW-0479">Metal-binding</keyword>
<name>A0A1J5MT70_9BACT</name>
<dbReference type="InterPro" id="IPR017900">
    <property type="entry name" value="4Fe4S_Fe_S_CS"/>
</dbReference>
<dbReference type="Pfam" id="PF00881">
    <property type="entry name" value="Nitroreductase"/>
    <property type="match status" value="1"/>
</dbReference>
<gene>
    <name evidence="7" type="primary">fbiB_1</name>
    <name evidence="7" type="ORF">BerOc1_01126</name>
</gene>
<dbReference type="SUPFAM" id="SSF55469">
    <property type="entry name" value="FMN-dependent nitroreductase-like"/>
    <property type="match status" value="1"/>
</dbReference>
<evidence type="ECO:0000313" key="7">
    <source>
        <dbReference type="EMBL" id="OIQ49202.1"/>
    </source>
</evidence>
<keyword evidence="5" id="KW-0411">Iron-sulfur</keyword>
<evidence type="ECO:0000259" key="6">
    <source>
        <dbReference type="PROSITE" id="PS51379"/>
    </source>
</evidence>
<evidence type="ECO:0000256" key="2">
    <source>
        <dbReference type="ARBA" id="ARBA00022723"/>
    </source>
</evidence>
<dbReference type="EMBL" id="LKAQ01000004">
    <property type="protein sequence ID" value="OIQ49202.1"/>
    <property type="molecule type" value="Genomic_DNA"/>
</dbReference>
<dbReference type="GO" id="GO:0051536">
    <property type="term" value="F:iron-sulfur cluster binding"/>
    <property type="evidence" value="ECO:0007669"/>
    <property type="project" value="UniProtKB-KW"/>
</dbReference>
<dbReference type="EC" id="6.3.2.34" evidence="7"/>
<dbReference type="GO" id="GO:0016491">
    <property type="term" value="F:oxidoreductase activity"/>
    <property type="evidence" value="ECO:0007669"/>
    <property type="project" value="UniProtKB-KW"/>
</dbReference>
<sequence>MPLFTIDETRCKRDGLCAADCPVGCIVFEEGGLPEPHEKKQDYCLDCGHCMAVCPADAIRLTRFDAGSVPVDRSLNISLDQGEQFLKARRSVRAFRDESVDRDLLGRVLAVTEYGPSGHNARPTRWVVAEGRARVADVAGAVARWMRAESEAESDLARALHLPGIVRVWDNGTDIICRDAPALAVAVGPEQGITPQADGVIATAYLELALAAAGLGACWCGYLMAAAAHAAGVRELLGVADGEAVHGALLLGRPARRYAAVPPRPAPTVDWL</sequence>
<feature type="domain" description="4Fe-4S ferredoxin-type" evidence="6">
    <location>
        <begin position="35"/>
        <end position="64"/>
    </location>
</feature>
<dbReference type="PANTHER" id="PTHR43673:SF10">
    <property type="entry name" value="NADH DEHYDROGENASE_NAD(P)H NITROREDUCTASE XCC3605-RELATED"/>
    <property type="match status" value="1"/>
</dbReference>
<comment type="caution">
    <text evidence="7">The sequence shown here is derived from an EMBL/GenBank/DDBJ whole genome shotgun (WGS) entry which is preliminary data.</text>
</comment>
<dbReference type="InterPro" id="IPR000415">
    <property type="entry name" value="Nitroreductase-like"/>
</dbReference>
<keyword evidence="3" id="KW-0560">Oxidoreductase</keyword>
<reference evidence="7 8" key="1">
    <citation type="submission" date="2015-09" db="EMBL/GenBank/DDBJ databases">
        <title>Genome of Desulfovibrio dechloracetivorans BerOc1, a mercury methylating strain isolated from highly hydrocarbons and metals contaminated coastal sediments.</title>
        <authorList>
            <person name="Goni Urriza M."/>
            <person name="Gassie C."/>
            <person name="Bouchez O."/>
            <person name="Klopp C."/>
            <person name="Ranchou-Peyruse A."/>
            <person name="Remy G."/>
        </authorList>
    </citation>
    <scope>NUCLEOTIDE SEQUENCE [LARGE SCALE GENOMIC DNA]</scope>
    <source>
        <strain evidence="7 8">BerOc1</strain>
    </source>
</reference>
<dbReference type="GO" id="GO:0052619">
    <property type="term" value="F:coenzyme F420-1:gamma-L-glutamate ligase activity"/>
    <property type="evidence" value="ECO:0007669"/>
    <property type="project" value="UniProtKB-EC"/>
</dbReference>
<keyword evidence="4" id="KW-0408">Iron</keyword>
<comment type="similarity">
    <text evidence="1">Belongs to the nitroreductase family.</text>
</comment>
<dbReference type="RefSeq" id="WP_071544750.1">
    <property type="nucleotide sequence ID" value="NZ_LKAQ01000004.1"/>
</dbReference>
<dbReference type="PROSITE" id="PS00198">
    <property type="entry name" value="4FE4S_FER_1"/>
    <property type="match status" value="1"/>
</dbReference>
<protein>
    <submittedName>
        <fullName evidence="7">Coenzyme F420:L-glutamate ligase</fullName>
        <ecNumber evidence="7">6.3.2.34</ecNumber>
    </submittedName>
</protein>
<organism evidence="7 8">
    <name type="scientific">Pseudodesulfovibrio hydrargyri</name>
    <dbReference type="NCBI Taxonomy" id="2125990"/>
    <lineage>
        <taxon>Bacteria</taxon>
        <taxon>Pseudomonadati</taxon>
        <taxon>Thermodesulfobacteriota</taxon>
        <taxon>Desulfovibrionia</taxon>
        <taxon>Desulfovibrionales</taxon>
        <taxon>Desulfovibrionaceae</taxon>
    </lineage>
</organism>
<dbReference type="PROSITE" id="PS51379">
    <property type="entry name" value="4FE4S_FER_2"/>
    <property type="match status" value="2"/>
</dbReference>
<keyword evidence="7" id="KW-0436">Ligase</keyword>
<evidence type="ECO:0000256" key="3">
    <source>
        <dbReference type="ARBA" id="ARBA00023002"/>
    </source>
</evidence>
<evidence type="ECO:0000313" key="8">
    <source>
        <dbReference type="Proteomes" id="UP000181901"/>
    </source>
</evidence>
<accession>A0A1J5MT70</accession>
<dbReference type="GO" id="GO:0046872">
    <property type="term" value="F:metal ion binding"/>
    <property type="evidence" value="ECO:0007669"/>
    <property type="project" value="UniProtKB-KW"/>
</dbReference>
<evidence type="ECO:0000256" key="1">
    <source>
        <dbReference type="ARBA" id="ARBA00007118"/>
    </source>
</evidence>
<dbReference type="SUPFAM" id="SSF54862">
    <property type="entry name" value="4Fe-4S ferredoxins"/>
    <property type="match status" value="1"/>
</dbReference>
<evidence type="ECO:0000256" key="4">
    <source>
        <dbReference type="ARBA" id="ARBA00023004"/>
    </source>
</evidence>
<dbReference type="Pfam" id="PF13237">
    <property type="entry name" value="Fer4_10"/>
    <property type="match status" value="1"/>
</dbReference>
<feature type="domain" description="4Fe-4S ferredoxin-type" evidence="6">
    <location>
        <begin position="2"/>
        <end position="31"/>
    </location>
</feature>
<dbReference type="CDD" id="cd02143">
    <property type="entry name" value="nitroreductase_FeS-like"/>
    <property type="match status" value="1"/>
</dbReference>
<evidence type="ECO:0000256" key="5">
    <source>
        <dbReference type="ARBA" id="ARBA00023014"/>
    </source>
</evidence>
<dbReference type="Gene3D" id="3.40.109.10">
    <property type="entry name" value="NADH Oxidase"/>
    <property type="match status" value="1"/>
</dbReference>
<dbReference type="Proteomes" id="UP000181901">
    <property type="component" value="Unassembled WGS sequence"/>
</dbReference>
<dbReference type="PANTHER" id="PTHR43673">
    <property type="entry name" value="NAD(P)H NITROREDUCTASE YDGI-RELATED"/>
    <property type="match status" value="1"/>
</dbReference>
<dbReference type="AlphaFoldDB" id="A0A1J5MT70"/>
<dbReference type="InterPro" id="IPR017896">
    <property type="entry name" value="4Fe4S_Fe-S-bd"/>
</dbReference>